<gene>
    <name evidence="2" type="ORF">SHM7688_03347</name>
</gene>
<proteinExistence type="predicted"/>
<dbReference type="OrthoDB" id="146908at2"/>
<dbReference type="GO" id="GO:0051999">
    <property type="term" value="P:mannosyl-inositol phosphorylceramide biosynthetic process"/>
    <property type="evidence" value="ECO:0007669"/>
    <property type="project" value="TreeGrafter"/>
</dbReference>
<keyword evidence="3" id="KW-1185">Reference proteome</keyword>
<protein>
    <submittedName>
        <fullName evidence="2">Mannosyltransferase OCH1</fullName>
    </submittedName>
</protein>
<evidence type="ECO:0000313" key="3">
    <source>
        <dbReference type="Proteomes" id="UP000054823"/>
    </source>
</evidence>
<dbReference type="AlphaFoldDB" id="A0A0P1EU84"/>
<dbReference type="Proteomes" id="UP000054823">
    <property type="component" value="Unassembled WGS sequence"/>
</dbReference>
<keyword evidence="1 2" id="KW-0808">Transferase</keyword>
<dbReference type="PANTHER" id="PTHR32385">
    <property type="entry name" value="MANNOSYL PHOSPHORYLINOSITOL CERAMIDE SYNTHASE"/>
    <property type="match status" value="1"/>
</dbReference>
<evidence type="ECO:0000256" key="1">
    <source>
        <dbReference type="ARBA" id="ARBA00022679"/>
    </source>
</evidence>
<name>A0A0P1EU84_9RHOB</name>
<dbReference type="GO" id="GO:0000030">
    <property type="term" value="F:mannosyltransferase activity"/>
    <property type="evidence" value="ECO:0007669"/>
    <property type="project" value="TreeGrafter"/>
</dbReference>
<dbReference type="PANTHER" id="PTHR32385:SF15">
    <property type="entry name" value="INOSITOL PHOSPHOCERAMIDE MANNOSYLTRANSFERASE 1"/>
    <property type="match status" value="1"/>
</dbReference>
<dbReference type="EMBL" id="CYPW01000032">
    <property type="protein sequence ID" value="CUH53878.1"/>
    <property type="molecule type" value="Genomic_DNA"/>
</dbReference>
<evidence type="ECO:0000313" key="2">
    <source>
        <dbReference type="EMBL" id="CUH53878.1"/>
    </source>
</evidence>
<dbReference type="Pfam" id="PF04488">
    <property type="entry name" value="Gly_transf_sug"/>
    <property type="match status" value="1"/>
</dbReference>
<sequence length="268" mass="29899">MNDLTLIQYWHQGTLPDDLQACQDTWTTACAEGSRHLFDRQSAAAFIAEHFGPREQKAFAACALPAMASDYFRYCALYVLGGLYVDITWENHHPLDEFLTGLDPEKDGFLMNFNDVPGNVASHPVLSLMGSMNFDLVLNGVIYVKHPQNAFIKAVLDLCTSLIERKATNDVGLVTGIGTLISLINLHKLPQAGLDPVLGTLQKQFPDYAEVFATYRAELADHYDNWSAAGKNIQQIPMDEIAPYIVRNKSASAPERHEWRDHTGSIFQ</sequence>
<dbReference type="InterPro" id="IPR029044">
    <property type="entry name" value="Nucleotide-diphossugar_trans"/>
</dbReference>
<dbReference type="SUPFAM" id="SSF53448">
    <property type="entry name" value="Nucleotide-diphospho-sugar transferases"/>
    <property type="match status" value="1"/>
</dbReference>
<organism evidence="2 3">
    <name type="scientific">Shimia marina</name>
    <dbReference type="NCBI Taxonomy" id="321267"/>
    <lineage>
        <taxon>Bacteria</taxon>
        <taxon>Pseudomonadati</taxon>
        <taxon>Pseudomonadota</taxon>
        <taxon>Alphaproteobacteria</taxon>
        <taxon>Rhodobacterales</taxon>
        <taxon>Roseobacteraceae</taxon>
    </lineage>
</organism>
<dbReference type="RefSeq" id="WP_058241047.1">
    <property type="nucleotide sequence ID" value="NZ_CYPW01000032.1"/>
</dbReference>
<accession>A0A0P1EU84</accession>
<keyword evidence="2" id="KW-0328">Glycosyltransferase</keyword>
<dbReference type="InterPro" id="IPR007577">
    <property type="entry name" value="GlycoTrfase_DXD_sugar-bd_CS"/>
</dbReference>
<dbReference type="Gene3D" id="3.90.550.20">
    <property type="match status" value="1"/>
</dbReference>
<dbReference type="GO" id="GO:0016020">
    <property type="term" value="C:membrane"/>
    <property type="evidence" value="ECO:0007669"/>
    <property type="project" value="GOC"/>
</dbReference>
<dbReference type="InterPro" id="IPR051706">
    <property type="entry name" value="Glycosyltransferase_domain"/>
</dbReference>
<reference evidence="2 3" key="1">
    <citation type="submission" date="2015-09" db="EMBL/GenBank/DDBJ databases">
        <authorList>
            <consortium name="Swine Surveillance"/>
        </authorList>
    </citation>
    <scope>NUCLEOTIDE SEQUENCE [LARGE SCALE GENOMIC DNA]</scope>
    <source>
        <strain evidence="2 3">CECT 7688</strain>
    </source>
</reference>